<keyword evidence="3" id="KW-1133">Transmembrane helix</keyword>
<dbReference type="AlphaFoldDB" id="A0A1G2QTQ3"/>
<feature type="transmembrane region" description="Helical" evidence="3">
    <location>
        <begin position="131"/>
        <end position="151"/>
    </location>
</feature>
<keyword evidence="3" id="KW-0472">Membrane</keyword>
<feature type="transmembrane region" description="Helical" evidence="3">
    <location>
        <begin position="64"/>
        <end position="84"/>
    </location>
</feature>
<keyword evidence="1" id="KW-0175">Coiled coil</keyword>
<accession>A0A1G2QTQ3</accession>
<feature type="transmembrane region" description="Helical" evidence="3">
    <location>
        <begin position="322"/>
        <end position="343"/>
    </location>
</feature>
<feature type="compositionally biased region" description="Gly residues" evidence="2">
    <location>
        <begin position="973"/>
        <end position="996"/>
    </location>
</feature>
<evidence type="ECO:0000256" key="1">
    <source>
        <dbReference type="SAM" id="Coils"/>
    </source>
</evidence>
<evidence type="ECO:0000256" key="3">
    <source>
        <dbReference type="SAM" id="Phobius"/>
    </source>
</evidence>
<comment type="caution">
    <text evidence="4">The sequence shown here is derived from an EMBL/GenBank/DDBJ whole genome shotgun (WGS) entry which is preliminary data.</text>
</comment>
<feature type="transmembrane region" description="Helical" evidence="3">
    <location>
        <begin position="35"/>
        <end position="57"/>
    </location>
</feature>
<evidence type="ECO:0000313" key="4">
    <source>
        <dbReference type="EMBL" id="OHA63994.1"/>
    </source>
</evidence>
<proteinExistence type="predicted"/>
<dbReference type="EMBL" id="MHTS01000023">
    <property type="protein sequence ID" value="OHA63994.1"/>
    <property type="molecule type" value="Genomic_DNA"/>
</dbReference>
<feature type="compositionally biased region" description="Basic and acidic residues" evidence="2">
    <location>
        <begin position="1024"/>
        <end position="1038"/>
    </location>
</feature>
<name>A0A1G2QTQ3_9BACT</name>
<organism evidence="4 5">
    <name type="scientific">Candidatus Wildermuthbacteria bacterium RIFCSPHIGHO2_01_FULL_48_27b</name>
    <dbReference type="NCBI Taxonomy" id="1802447"/>
    <lineage>
        <taxon>Bacteria</taxon>
        <taxon>Candidatus Wildermuthiibacteriota</taxon>
    </lineage>
</organism>
<feature type="transmembrane region" description="Helical" evidence="3">
    <location>
        <begin position="163"/>
        <end position="181"/>
    </location>
</feature>
<feature type="compositionally biased region" description="Basic and acidic residues" evidence="2">
    <location>
        <begin position="1066"/>
        <end position="1087"/>
    </location>
</feature>
<feature type="region of interest" description="Disordered" evidence="2">
    <location>
        <begin position="954"/>
        <end position="1110"/>
    </location>
</feature>
<sequence length="1166" mass="127842">MWKNLYNLKALYYNIIMQSGCFSKTHVRHTSESGIIPLLLLTALGIGSALVLLGGVTDCSAIDFGCYGLALAAGIVKVVATVLAEAAEFIYGGVASVLQWVVRNMLSIPVAPGAPGITPVVTEGWKLSLSFVNALLLLILVFIGLATILRFREYEIQRTLPRLIIVALLVNFSGILVGLVVDISNILANFFFSAVRDVSWAVPWPGASGITGSGLAQIVASSLGIFLYYIIAIFIYLAFIALMFTRTFVLWTLAILAPLAFAASILPATKGYWNRWLSTLLHWAFMPVPIGFFLYLAGYALVNSAASAFTSTAEPGSTIVAFISPFLALFLLFAGLTLTAFGGPMRSIGRFAKKAATIGAGFLAAQAIMRAAESKKLRDRADKWSSSANPRWGYDRTTGEKKTGAGAATARALGGVVGFGKRASGKPLEGVLAKGEQTAEEKAHKKAMTANDFQLRALLEDARTGAEKKGITRAMLQRRRTKQVLDADSMTGTPEERKFQQARLEDSMFGAYENSLAEGDDDTAEGLQRGLWHRDDMVRRMAALEDRRTTNNTDKYNDVTGAIDPTTGETIEGITQADYDRGVRNFKEKIFRGARTQDDFKQFQRSAIRSDEFGKLLHSEHGSAQQAAAFVSAHQQEGVRILESHKQPGTHYGEMVQKGVKLDQNNQPILINGEKQPIMEARNLGVARYEAATGGQNAGMSPKEGLERVEDVQRLTKIAKNFAKGLEGIQDKATRDAVQTEFETILEEMEDLQGKEDVMKVLAQDRQLSSVFKAIPKENEQARRDVAQALNKIKDTSQWRDIGDILQNNPELHHVAPQLADMPADQREHAAEVLGEISSPQVRANIAGRLVGNENLQRGPLENLINIRRFEQEEKEHATELQKLRDTGGSEEKIKEQEKSVKEIRDAIGREKKAIENGVQAATADAMQRATEAGEDATEARLRMREDWRQIEGALTEGSVARGQRGGRTRGDPVGGGGGGRRGGGGGTRPDRGGPGNRPVPPPWGQPIGGGAPTPEEEAQQMAEEGRIRERGAERLAERQSLAEAPSPQRGIGERAVRGLRQRANRRTDERRRREEATQRAAEEVPKVQESGRLSEIQASTDAPPSGLPSRYYELQIEVTEQQERLEALEANPTKSAEDLVSIRGLRRQIQERQEEMQRMEEENQG</sequence>
<feature type="transmembrane region" description="Helical" evidence="3">
    <location>
        <begin position="226"/>
        <end position="244"/>
    </location>
</feature>
<feature type="transmembrane region" description="Helical" evidence="3">
    <location>
        <begin position="250"/>
        <end position="268"/>
    </location>
</feature>
<feature type="coiled-coil region" evidence="1">
    <location>
        <begin position="1112"/>
        <end position="1163"/>
    </location>
</feature>
<protein>
    <submittedName>
        <fullName evidence="4">Uncharacterized protein</fullName>
    </submittedName>
</protein>
<evidence type="ECO:0000256" key="2">
    <source>
        <dbReference type="SAM" id="MobiDB-lite"/>
    </source>
</evidence>
<gene>
    <name evidence="4" type="ORF">A2843_01650</name>
</gene>
<feature type="region of interest" description="Disordered" evidence="2">
    <location>
        <begin position="879"/>
        <end position="898"/>
    </location>
</feature>
<reference evidence="4 5" key="1">
    <citation type="journal article" date="2016" name="Nat. Commun.">
        <title>Thousands of microbial genomes shed light on interconnected biogeochemical processes in an aquifer system.</title>
        <authorList>
            <person name="Anantharaman K."/>
            <person name="Brown C.T."/>
            <person name="Hug L.A."/>
            <person name="Sharon I."/>
            <person name="Castelle C.J."/>
            <person name="Probst A.J."/>
            <person name="Thomas B.C."/>
            <person name="Singh A."/>
            <person name="Wilkins M.J."/>
            <person name="Karaoz U."/>
            <person name="Brodie E.L."/>
            <person name="Williams K.H."/>
            <person name="Hubbard S.S."/>
            <person name="Banfield J.F."/>
        </authorList>
    </citation>
    <scope>NUCLEOTIDE SEQUENCE [LARGE SCALE GENOMIC DNA]</scope>
</reference>
<keyword evidence="3" id="KW-0812">Transmembrane</keyword>
<feature type="transmembrane region" description="Helical" evidence="3">
    <location>
        <begin position="280"/>
        <end position="302"/>
    </location>
</feature>
<dbReference type="Proteomes" id="UP000178170">
    <property type="component" value="Unassembled WGS sequence"/>
</dbReference>
<evidence type="ECO:0000313" key="5">
    <source>
        <dbReference type="Proteomes" id="UP000178170"/>
    </source>
</evidence>